<name>A0A8A1M2W1_AJECA</name>
<evidence type="ECO:0000313" key="1">
    <source>
        <dbReference type="EMBL" id="QSS59935.1"/>
    </source>
</evidence>
<accession>A0A8A1M2W1</accession>
<sequence>MTGKMSDQFCNVSRDNSCRLDAALVELTRKWASIKPLLKNEGCPLKLFYETSWWKAIWPVEPSVDKLLTDASKHFDLEDMNSLEIANCEAYSSLGTKQSQASDPTHQRAALFRLNSHMLHVNRKPQYSHKPYAEPIAIFQFS</sequence>
<dbReference type="AlphaFoldDB" id="A0A8A1M2W1"/>
<gene>
    <name evidence="1" type="ORF">I7I51_04731</name>
</gene>
<dbReference type="EMBL" id="CP069110">
    <property type="protein sequence ID" value="QSS59935.1"/>
    <property type="molecule type" value="Genomic_DNA"/>
</dbReference>
<organism evidence="1 2">
    <name type="scientific">Ajellomyces capsulatus</name>
    <name type="common">Darling's disease fungus</name>
    <name type="synonym">Histoplasma capsulatum</name>
    <dbReference type="NCBI Taxonomy" id="5037"/>
    <lineage>
        <taxon>Eukaryota</taxon>
        <taxon>Fungi</taxon>
        <taxon>Dikarya</taxon>
        <taxon>Ascomycota</taxon>
        <taxon>Pezizomycotina</taxon>
        <taxon>Eurotiomycetes</taxon>
        <taxon>Eurotiomycetidae</taxon>
        <taxon>Onygenales</taxon>
        <taxon>Ajellomycetaceae</taxon>
        <taxon>Histoplasma</taxon>
    </lineage>
</organism>
<reference evidence="1" key="1">
    <citation type="submission" date="2021-01" db="EMBL/GenBank/DDBJ databases">
        <title>Chromosome-level genome assembly of a human fungal pathogen reveals clustering of transcriptionally co-regulated genes.</title>
        <authorList>
            <person name="Voorhies M."/>
            <person name="Cohen S."/>
            <person name="Shea T.P."/>
            <person name="Petrus S."/>
            <person name="Munoz J.F."/>
            <person name="Poplawski S."/>
            <person name="Goldman W.E."/>
            <person name="Michael T."/>
            <person name="Cuomo C.A."/>
            <person name="Sil A."/>
            <person name="Beyhan S."/>
        </authorList>
    </citation>
    <scope>NUCLEOTIDE SEQUENCE</scope>
    <source>
        <strain evidence="1">WU24</strain>
    </source>
</reference>
<protein>
    <submittedName>
        <fullName evidence="1">Uncharacterized protein</fullName>
    </submittedName>
</protein>
<dbReference type="VEuPathDB" id="FungiDB:I7I51_04731"/>
<evidence type="ECO:0000313" key="2">
    <source>
        <dbReference type="Proteomes" id="UP000663671"/>
    </source>
</evidence>
<proteinExistence type="predicted"/>
<dbReference type="Proteomes" id="UP000663671">
    <property type="component" value="Chromosome 4"/>
</dbReference>
<dbReference type="OrthoDB" id="10431535at2759"/>